<dbReference type="SUPFAM" id="SSF53098">
    <property type="entry name" value="Ribonuclease H-like"/>
    <property type="match status" value="1"/>
</dbReference>
<keyword evidence="8" id="KW-1185">Reference proteome</keyword>
<dbReference type="GO" id="GO:0008270">
    <property type="term" value="F:zinc ion binding"/>
    <property type="evidence" value="ECO:0007669"/>
    <property type="project" value="UniProtKB-KW"/>
</dbReference>
<dbReference type="SMART" id="SM00614">
    <property type="entry name" value="ZnF_BED"/>
    <property type="match status" value="1"/>
</dbReference>
<evidence type="ECO:0000256" key="1">
    <source>
        <dbReference type="ARBA" id="ARBA00022723"/>
    </source>
</evidence>
<dbReference type="SUPFAM" id="SSF57667">
    <property type="entry name" value="beta-beta-alpha zinc fingers"/>
    <property type="match status" value="1"/>
</dbReference>
<dbReference type="Pfam" id="PF02892">
    <property type="entry name" value="zf-BED"/>
    <property type="match status" value="1"/>
</dbReference>
<keyword evidence="2 4" id="KW-0863">Zinc-finger</keyword>
<gene>
    <name evidence="7" type="ORF">F3Y22_tig00110499pilonHSYRG00010</name>
</gene>
<evidence type="ECO:0000256" key="3">
    <source>
        <dbReference type="ARBA" id="ARBA00022833"/>
    </source>
</evidence>
<evidence type="ECO:0000313" key="7">
    <source>
        <dbReference type="EMBL" id="KAE8702174.1"/>
    </source>
</evidence>
<dbReference type="Proteomes" id="UP000436088">
    <property type="component" value="Unassembled WGS sequence"/>
</dbReference>
<comment type="caution">
    <text evidence="7">The sequence shown here is derived from an EMBL/GenBank/DDBJ whole genome shotgun (WGS) entry which is preliminary data.</text>
</comment>
<feature type="region of interest" description="Disordered" evidence="5">
    <location>
        <begin position="325"/>
        <end position="347"/>
    </location>
</feature>
<feature type="compositionally biased region" description="Basic and acidic residues" evidence="5">
    <location>
        <begin position="26"/>
        <end position="35"/>
    </location>
</feature>
<reference evidence="7" key="1">
    <citation type="submission" date="2019-09" db="EMBL/GenBank/DDBJ databases">
        <title>Draft genome information of white flower Hibiscus syriacus.</title>
        <authorList>
            <person name="Kim Y.-M."/>
        </authorList>
    </citation>
    <scope>NUCLEOTIDE SEQUENCE [LARGE SCALE GENOMIC DNA]</scope>
    <source>
        <strain evidence="7">YM2019G1</strain>
    </source>
</reference>
<evidence type="ECO:0000259" key="6">
    <source>
        <dbReference type="PROSITE" id="PS50808"/>
    </source>
</evidence>
<proteinExistence type="predicted"/>
<dbReference type="PANTHER" id="PTHR23272:SF166">
    <property type="entry name" value="ZINC FINGER BED DOMAIN-CONTAINING PROTEIN RICESLEEPER 2-LIKE ISOFORM X1"/>
    <property type="match status" value="1"/>
</dbReference>
<dbReference type="PANTHER" id="PTHR23272">
    <property type="entry name" value="BED FINGER-RELATED"/>
    <property type="match status" value="1"/>
</dbReference>
<protein>
    <recommendedName>
        <fullName evidence="6">BED-type domain-containing protein</fullName>
    </recommendedName>
</protein>
<evidence type="ECO:0000256" key="4">
    <source>
        <dbReference type="PROSITE-ProRule" id="PRU00027"/>
    </source>
</evidence>
<evidence type="ECO:0000256" key="2">
    <source>
        <dbReference type="ARBA" id="ARBA00022771"/>
    </source>
</evidence>
<dbReference type="InterPro" id="IPR012337">
    <property type="entry name" value="RNaseH-like_sf"/>
</dbReference>
<feature type="domain" description="BED-type" evidence="6">
    <location>
        <begin position="45"/>
        <end position="91"/>
    </location>
</feature>
<accession>A0A6A3ACC3</accession>
<evidence type="ECO:0000256" key="5">
    <source>
        <dbReference type="SAM" id="MobiDB-lite"/>
    </source>
</evidence>
<dbReference type="InterPro" id="IPR036236">
    <property type="entry name" value="Znf_C2H2_sf"/>
</dbReference>
<evidence type="ECO:0000313" key="8">
    <source>
        <dbReference type="Proteomes" id="UP000436088"/>
    </source>
</evidence>
<keyword evidence="3" id="KW-0862">Zinc</keyword>
<dbReference type="EMBL" id="VEPZ02001010">
    <property type="protein sequence ID" value="KAE8702174.1"/>
    <property type="molecule type" value="Genomic_DNA"/>
</dbReference>
<name>A0A6A3ACC3_HIBSY</name>
<feature type="compositionally biased region" description="Polar residues" evidence="5">
    <location>
        <begin position="327"/>
        <end position="347"/>
    </location>
</feature>
<dbReference type="InterPro" id="IPR025525">
    <property type="entry name" value="hAT-like_transposase_RNase-H"/>
</dbReference>
<dbReference type="GO" id="GO:0003677">
    <property type="term" value="F:DNA binding"/>
    <property type="evidence" value="ECO:0007669"/>
    <property type="project" value="InterPro"/>
</dbReference>
<dbReference type="InterPro" id="IPR003656">
    <property type="entry name" value="Znf_BED"/>
</dbReference>
<keyword evidence="1" id="KW-0479">Metal-binding</keyword>
<organism evidence="7 8">
    <name type="scientific">Hibiscus syriacus</name>
    <name type="common">Rose of Sharon</name>
    <dbReference type="NCBI Taxonomy" id="106335"/>
    <lineage>
        <taxon>Eukaryota</taxon>
        <taxon>Viridiplantae</taxon>
        <taxon>Streptophyta</taxon>
        <taxon>Embryophyta</taxon>
        <taxon>Tracheophyta</taxon>
        <taxon>Spermatophyta</taxon>
        <taxon>Magnoliopsida</taxon>
        <taxon>eudicotyledons</taxon>
        <taxon>Gunneridae</taxon>
        <taxon>Pentapetalae</taxon>
        <taxon>rosids</taxon>
        <taxon>malvids</taxon>
        <taxon>Malvales</taxon>
        <taxon>Malvaceae</taxon>
        <taxon>Malvoideae</taxon>
        <taxon>Hibiscus</taxon>
    </lineage>
</organism>
<feature type="region of interest" description="Disordered" evidence="5">
    <location>
        <begin position="1"/>
        <end position="43"/>
    </location>
</feature>
<dbReference type="Pfam" id="PF14372">
    <property type="entry name" value="hAT-like_RNase-H"/>
    <property type="match status" value="1"/>
</dbReference>
<dbReference type="AlphaFoldDB" id="A0A6A3ACC3"/>
<dbReference type="PROSITE" id="PS50808">
    <property type="entry name" value="ZF_BED"/>
    <property type="match status" value="1"/>
</dbReference>
<sequence length="347" mass="39621">MDFSSDPLDESVGMVDDIGMKTNESNVREHNESTESTKSNKRSRTLTSSVWNYFDKLPDKDGKGRAMCKICARELVGGGTLNGTSSLILHVGGCKLKTKGFVETDVEGLNVASCALDKIRESIKYVRGSEAIMNNFKACVVKVGDIDTKLGLHLDVPTRWNSTFFMLESALPYRRALTNLAFEDVIYKDCPNHEEWDKEEKMCLFLHPFFLITELMSGSSYATSNLYFAQVWEIECWLVENSTHDDETIRKMVVNMRVKFDKYWSDYSDVLVLGTVLDPRYKMQFLKFAYSKIGLDPISCQEKLNIVQHKLNSLFHEYAKMSKKESISNNNHIQNRVRQMSTPSSMP</sequence>